<evidence type="ECO:0000313" key="1">
    <source>
        <dbReference type="EMBL" id="TXJ43940.1"/>
    </source>
</evidence>
<gene>
    <name evidence="1" type="ORF">EPJ72_03600</name>
</gene>
<organism evidence="1 2">
    <name type="scientific">Brachyspira pilosicoli</name>
    <name type="common">Serpulina pilosicoli</name>
    <dbReference type="NCBI Taxonomy" id="52584"/>
    <lineage>
        <taxon>Bacteria</taxon>
        <taxon>Pseudomonadati</taxon>
        <taxon>Spirochaetota</taxon>
        <taxon>Spirochaetia</taxon>
        <taxon>Brachyspirales</taxon>
        <taxon>Brachyspiraceae</taxon>
        <taxon>Brachyspira</taxon>
    </lineage>
</organism>
<protein>
    <recommendedName>
        <fullName evidence="3">Lipoprotein</fullName>
    </recommendedName>
</protein>
<evidence type="ECO:0008006" key="3">
    <source>
        <dbReference type="Google" id="ProtNLM"/>
    </source>
</evidence>
<sequence>MIRLFISLVIVLALASCSDSDKKEENNASSEVVADYVQVDSPNSFIPLGISTTVAPPEHGQNAKYFIANKDVAEVNFDYMNNNYTYRASKNTNNLLSFYGDYVNSGKNFTEEENNIVVEYNTTSNNEKFTLWRVDDIYYILSTQAEDDKDLTNLSSLYIKSIHWNKNK</sequence>
<dbReference type="PROSITE" id="PS51257">
    <property type="entry name" value="PROKAR_LIPOPROTEIN"/>
    <property type="match status" value="1"/>
</dbReference>
<comment type="caution">
    <text evidence="1">The sequence shown here is derived from an EMBL/GenBank/DDBJ whole genome shotgun (WGS) entry which is preliminary data.</text>
</comment>
<dbReference type="EMBL" id="SAXY01000025">
    <property type="protein sequence ID" value="TXJ43940.1"/>
    <property type="molecule type" value="Genomic_DNA"/>
</dbReference>
<dbReference type="OrthoDB" id="307959at2"/>
<reference evidence="1 2" key="1">
    <citation type="journal article" date="1992" name="Lakartidningen">
        <title>[Penicillin V and not amoxicillin is the first choice preparation in acute otitis].</title>
        <authorList>
            <person name="Kamme C."/>
            <person name="Lundgren K."/>
            <person name="Prellner K."/>
        </authorList>
    </citation>
    <scope>NUCLEOTIDE SEQUENCE [LARGE SCALE GENOMIC DNA]</scope>
    <source>
        <strain evidence="1 2">PC5538III-hc</strain>
    </source>
</reference>
<accession>A0A5C8F5V2</accession>
<name>A0A5C8F5V2_BRAPL</name>
<evidence type="ECO:0000313" key="2">
    <source>
        <dbReference type="Proteomes" id="UP000323176"/>
    </source>
</evidence>
<dbReference type="Proteomes" id="UP000323176">
    <property type="component" value="Unassembled WGS sequence"/>
</dbReference>
<proteinExistence type="predicted"/>
<dbReference type="AlphaFoldDB" id="A0A5C8F5V2"/>